<dbReference type="Pfam" id="PF05050">
    <property type="entry name" value="Methyltransf_21"/>
    <property type="match status" value="1"/>
</dbReference>
<proteinExistence type="predicted"/>
<keyword evidence="4" id="KW-1185">Reference proteome</keyword>
<dbReference type="AlphaFoldDB" id="A0A8S1HGE7"/>
<feature type="compositionally biased region" description="Polar residues" evidence="1">
    <location>
        <begin position="42"/>
        <end position="55"/>
    </location>
</feature>
<evidence type="ECO:0000259" key="2">
    <source>
        <dbReference type="Pfam" id="PF05050"/>
    </source>
</evidence>
<reference evidence="3" key="1">
    <citation type="submission" date="2020-10" db="EMBL/GenBank/DDBJ databases">
        <authorList>
            <person name="Kikuchi T."/>
        </authorList>
    </citation>
    <scope>NUCLEOTIDE SEQUENCE</scope>
    <source>
        <strain evidence="3">NKZ352</strain>
    </source>
</reference>
<dbReference type="InterPro" id="IPR006342">
    <property type="entry name" value="FkbM_mtfrase"/>
</dbReference>
<name>A0A8S1HGE7_9PELO</name>
<organism evidence="3 4">
    <name type="scientific">Caenorhabditis auriculariae</name>
    <dbReference type="NCBI Taxonomy" id="2777116"/>
    <lineage>
        <taxon>Eukaryota</taxon>
        <taxon>Metazoa</taxon>
        <taxon>Ecdysozoa</taxon>
        <taxon>Nematoda</taxon>
        <taxon>Chromadorea</taxon>
        <taxon>Rhabditida</taxon>
        <taxon>Rhabditina</taxon>
        <taxon>Rhabditomorpha</taxon>
        <taxon>Rhabditoidea</taxon>
        <taxon>Rhabditidae</taxon>
        <taxon>Peloderinae</taxon>
        <taxon>Caenorhabditis</taxon>
    </lineage>
</organism>
<dbReference type="EMBL" id="CAJGYM010000035">
    <property type="protein sequence ID" value="CAD6193411.1"/>
    <property type="molecule type" value="Genomic_DNA"/>
</dbReference>
<feature type="domain" description="Methyltransferase FkbM" evidence="2">
    <location>
        <begin position="121"/>
        <end position="292"/>
    </location>
</feature>
<feature type="region of interest" description="Disordered" evidence="1">
    <location>
        <begin position="42"/>
        <end position="62"/>
    </location>
</feature>
<dbReference type="OrthoDB" id="5775722at2759"/>
<protein>
    <recommendedName>
        <fullName evidence="2">Methyltransferase FkbM domain-containing protein</fullName>
    </recommendedName>
</protein>
<evidence type="ECO:0000256" key="1">
    <source>
        <dbReference type="SAM" id="MobiDB-lite"/>
    </source>
</evidence>
<evidence type="ECO:0000313" key="3">
    <source>
        <dbReference type="EMBL" id="CAD6193411.1"/>
    </source>
</evidence>
<dbReference type="PANTHER" id="PTHR22989">
    <property type="entry name" value="UNCHARACTERIZED DUF13 C.ELEGANS"/>
    <property type="match status" value="1"/>
</dbReference>
<sequence>MDYSLLGSSSSGMSQRAQFLILLLLTGTCLFLLLQMRSSNVSRDNSSFHKGQNSAGEKKKDVVEKKEFGDMYNEWNECMMKSVSKYRNNHTELWGNLWKAVQECEKLPSLATLKILDFSNSDETKRSILPKIQEPSVIVTLGVGHDTAAEEKIQKVLPPGSLFFGADPIQDINEKLYTKLGLYFPFAVGANAGMSQADVLIGNAYTKKTVVHVDLIYFLKNIIKKRCEFFYDDVWIDAEGAEYDLFPFFDNGGELDQNQITFCMFNMEVHNPTDEQKKLFHEFTLRILRDGRYAFFRPVQASHIRLFYVNFDDQRCAKKYIL</sequence>
<dbReference type="Proteomes" id="UP000835052">
    <property type="component" value="Unassembled WGS sequence"/>
</dbReference>
<comment type="caution">
    <text evidence="3">The sequence shown here is derived from an EMBL/GenBank/DDBJ whole genome shotgun (WGS) entry which is preliminary data.</text>
</comment>
<dbReference type="PANTHER" id="PTHR22989:SF5">
    <property type="entry name" value="METHYLTRANSFERASE FKBM DOMAIN-CONTAINING PROTEIN"/>
    <property type="match status" value="1"/>
</dbReference>
<accession>A0A8S1HGE7</accession>
<evidence type="ECO:0000313" key="4">
    <source>
        <dbReference type="Proteomes" id="UP000835052"/>
    </source>
</evidence>
<gene>
    <name evidence="3" type="ORF">CAUJ_LOCUS9330</name>
</gene>